<dbReference type="AlphaFoldDB" id="A0ABD1I3V8"/>
<dbReference type="Proteomes" id="UP001567538">
    <property type="component" value="Unassembled WGS sequence"/>
</dbReference>
<dbReference type="InterPro" id="IPR039740">
    <property type="entry name" value="CNOT10"/>
</dbReference>
<feature type="region of interest" description="Disordered" evidence="1">
    <location>
        <begin position="104"/>
        <end position="131"/>
    </location>
</feature>
<gene>
    <name evidence="2" type="ORF">AAHA92_05891</name>
</gene>
<dbReference type="PANTHER" id="PTHR12979:SF5">
    <property type="entry name" value="CCR4-NOT TRANSCRIPTION COMPLEX SUBUNIT 10"/>
    <property type="match status" value="1"/>
</dbReference>
<sequence>MALEKGLIKFHSSAVDRSDIKVNVIGKGRWRHFALRHEVPPNGQCDFGKFDLCPGDGEQPELSLSLACQCLVNALYLLDSYEGKCSRSSLAPSTEQNELRETFSHGTNHKNVSGGDHKESDVPSGSSQVYSNGEVKEQKVNNQSSSIHNSIVEYECIRMKENQMMKQAILADLAYVELALGNPLKSLSTAKSLLKIPECSRMYIFLGTMYAAEALCLLNRPEEATDLLRVYVSSGNNIELPYSREDCEKWTANKLIDSEDTNGDAAACNGVSTPDEPRVLFSRPEEARGTFAANFAVKAVLLGDFDMAHHFVLKALSDMPNSPQAILTAIYVDLKCGKTQNALTKLKHHSAISPHLTLELAVNGAVA</sequence>
<accession>A0ABD1I3V8</accession>
<evidence type="ECO:0000313" key="2">
    <source>
        <dbReference type="EMBL" id="KAL1563422.1"/>
    </source>
</evidence>
<dbReference type="PANTHER" id="PTHR12979">
    <property type="entry name" value="CCR4-NOT TRANSCRIPTION COMPLEX SUBUNIT 10"/>
    <property type="match status" value="1"/>
</dbReference>
<organism evidence="2 3">
    <name type="scientific">Salvia divinorum</name>
    <name type="common">Maria pastora</name>
    <name type="synonym">Diviner's sage</name>
    <dbReference type="NCBI Taxonomy" id="28513"/>
    <lineage>
        <taxon>Eukaryota</taxon>
        <taxon>Viridiplantae</taxon>
        <taxon>Streptophyta</taxon>
        <taxon>Embryophyta</taxon>
        <taxon>Tracheophyta</taxon>
        <taxon>Spermatophyta</taxon>
        <taxon>Magnoliopsida</taxon>
        <taxon>eudicotyledons</taxon>
        <taxon>Gunneridae</taxon>
        <taxon>Pentapetalae</taxon>
        <taxon>asterids</taxon>
        <taxon>lamiids</taxon>
        <taxon>Lamiales</taxon>
        <taxon>Lamiaceae</taxon>
        <taxon>Nepetoideae</taxon>
        <taxon>Mentheae</taxon>
        <taxon>Salviinae</taxon>
        <taxon>Salvia</taxon>
        <taxon>Salvia subgen. Calosphace</taxon>
    </lineage>
</organism>
<protein>
    <submittedName>
        <fullName evidence="2">CCR4-NOT transcription complex subunit 10-like isoform X2</fullName>
    </submittedName>
</protein>
<evidence type="ECO:0000313" key="3">
    <source>
        <dbReference type="Proteomes" id="UP001567538"/>
    </source>
</evidence>
<comment type="caution">
    <text evidence="2">The sequence shown here is derived from an EMBL/GenBank/DDBJ whole genome shotgun (WGS) entry which is preliminary data.</text>
</comment>
<keyword evidence="3" id="KW-1185">Reference proteome</keyword>
<evidence type="ECO:0000256" key="1">
    <source>
        <dbReference type="SAM" id="MobiDB-lite"/>
    </source>
</evidence>
<dbReference type="EMBL" id="JBEAFC010000003">
    <property type="protein sequence ID" value="KAL1563422.1"/>
    <property type="molecule type" value="Genomic_DNA"/>
</dbReference>
<name>A0ABD1I3V8_SALDI</name>
<reference evidence="2 3" key="1">
    <citation type="submission" date="2024-06" db="EMBL/GenBank/DDBJ databases">
        <title>A chromosome level genome sequence of Diviner's sage (Salvia divinorum).</title>
        <authorList>
            <person name="Ford S.A."/>
            <person name="Ro D.-K."/>
            <person name="Ness R.W."/>
            <person name="Phillips M.A."/>
        </authorList>
    </citation>
    <scope>NUCLEOTIDE SEQUENCE [LARGE SCALE GENOMIC DNA]</scope>
    <source>
        <strain evidence="2">SAF-2024a</strain>
        <tissue evidence="2">Leaf</tissue>
    </source>
</reference>
<proteinExistence type="predicted"/>